<dbReference type="PANTHER" id="PTHR43788">
    <property type="entry name" value="DNA2/NAM7 HELICASE FAMILY MEMBER"/>
    <property type="match status" value="1"/>
</dbReference>
<dbReference type="InterPro" id="IPR047187">
    <property type="entry name" value="SF1_C_Upf1"/>
</dbReference>
<keyword evidence="3" id="KW-0378">Hydrolase</keyword>
<evidence type="ECO:0000256" key="3">
    <source>
        <dbReference type="ARBA" id="ARBA00022801"/>
    </source>
</evidence>
<dbReference type="Pfam" id="PF13087">
    <property type="entry name" value="AAA_12"/>
    <property type="match status" value="1"/>
</dbReference>
<keyword evidence="4" id="KW-0347">Helicase</keyword>
<name>A0ABT5JV66_9BURK</name>
<evidence type="ECO:0000256" key="4">
    <source>
        <dbReference type="ARBA" id="ARBA00022806"/>
    </source>
</evidence>
<reference evidence="8 9" key="1">
    <citation type="submission" date="2022-10" db="EMBL/GenBank/DDBJ databases">
        <title>Janthinobacterium sp. hw3 Genome sequencing.</title>
        <authorList>
            <person name="Park S."/>
        </authorList>
    </citation>
    <scope>NUCLEOTIDE SEQUENCE [LARGE SCALE GENOMIC DNA]</scope>
    <source>
        <strain evidence="9">hw3</strain>
    </source>
</reference>
<organism evidence="8 9">
    <name type="scientific">Janthinobacterium fluminis</name>
    <dbReference type="NCBI Taxonomy" id="2987524"/>
    <lineage>
        <taxon>Bacteria</taxon>
        <taxon>Pseudomonadati</taxon>
        <taxon>Pseudomonadota</taxon>
        <taxon>Betaproteobacteria</taxon>
        <taxon>Burkholderiales</taxon>
        <taxon>Oxalobacteraceae</taxon>
        <taxon>Janthinobacterium</taxon>
    </lineage>
</organism>
<evidence type="ECO:0000256" key="2">
    <source>
        <dbReference type="ARBA" id="ARBA00022741"/>
    </source>
</evidence>
<protein>
    <submittedName>
        <fullName evidence="8">AAA domain-containing protein</fullName>
    </submittedName>
</protein>
<dbReference type="InterPro" id="IPR041679">
    <property type="entry name" value="DNA2/NAM7-like_C"/>
</dbReference>
<evidence type="ECO:0000256" key="1">
    <source>
        <dbReference type="ARBA" id="ARBA00007913"/>
    </source>
</evidence>
<dbReference type="Gene3D" id="3.40.50.300">
    <property type="entry name" value="P-loop containing nucleotide triphosphate hydrolases"/>
    <property type="match status" value="3"/>
</dbReference>
<keyword evidence="5" id="KW-0067">ATP-binding</keyword>
<dbReference type="EMBL" id="JAQQXR010000001">
    <property type="protein sequence ID" value="MDC8756381.1"/>
    <property type="molecule type" value="Genomic_DNA"/>
</dbReference>
<evidence type="ECO:0000313" key="8">
    <source>
        <dbReference type="EMBL" id="MDC8756381.1"/>
    </source>
</evidence>
<feature type="domain" description="DNA2/NAM7 helicase-like C-terminal" evidence="7">
    <location>
        <begin position="1010"/>
        <end position="1177"/>
    </location>
</feature>
<dbReference type="InterPro" id="IPR027417">
    <property type="entry name" value="P-loop_NTPase"/>
</dbReference>
<comment type="similarity">
    <text evidence="1">Belongs to the DNA2/NAM7 helicase family.</text>
</comment>
<dbReference type="CDD" id="cd18808">
    <property type="entry name" value="SF1_C_Upf1"/>
    <property type="match status" value="1"/>
</dbReference>
<comment type="caution">
    <text evidence="8">The sequence shown here is derived from an EMBL/GenBank/DDBJ whole genome shotgun (WGS) entry which is preliminary data.</text>
</comment>
<gene>
    <name evidence="8" type="ORF">OIK44_02130</name>
</gene>
<keyword evidence="9" id="KW-1185">Reference proteome</keyword>
<evidence type="ECO:0000313" key="9">
    <source>
        <dbReference type="Proteomes" id="UP001221208"/>
    </source>
</evidence>
<dbReference type="Proteomes" id="UP001221208">
    <property type="component" value="Unassembled WGS sequence"/>
</dbReference>
<keyword evidence="2" id="KW-0547">Nucleotide-binding</keyword>
<evidence type="ECO:0000256" key="5">
    <source>
        <dbReference type="ARBA" id="ARBA00022840"/>
    </source>
</evidence>
<evidence type="ECO:0000259" key="7">
    <source>
        <dbReference type="Pfam" id="PF13087"/>
    </source>
</evidence>
<dbReference type="SUPFAM" id="SSF52540">
    <property type="entry name" value="P-loop containing nucleoside triphosphate hydrolases"/>
    <property type="match status" value="1"/>
</dbReference>
<evidence type="ECO:0000259" key="6">
    <source>
        <dbReference type="Pfam" id="PF13086"/>
    </source>
</evidence>
<feature type="domain" description="DNA2/NAM7 helicase helicase" evidence="6">
    <location>
        <begin position="897"/>
        <end position="956"/>
    </location>
</feature>
<dbReference type="PANTHER" id="PTHR43788:SF8">
    <property type="entry name" value="DNA-BINDING PROTEIN SMUBP-2"/>
    <property type="match status" value="1"/>
</dbReference>
<dbReference type="InterPro" id="IPR050534">
    <property type="entry name" value="Coronavir_polyprotein_1ab"/>
</dbReference>
<sequence length="1209" mass="131277">MKQGNAEALVNATNFWAGIECLSPNSAPKIGIDEASNSISWDIACDRDMPWADPGKLALLAARTRKAGAHANNTWRFVAYCSLMEMAPVIQELRDSLGVTADEFGEYRASNPAATLAFPLNIDGMVTDLPFISSMPWAIAQVKATKPGERINFFGFFGFNQFQQQLSNTIVELLLQRGCLARNGSEALAAAMPKDVKLDSDVNGRCPLSLQDVGDFCRLAFQRCGWTPPSIAQELRVQAKVVSAKSAKAAAGGADGVDMLNSFFVEDILMVERAIRDDNLGPAAAAFMAARWRSDRVDVRADGRQALAEAVEPAATPLACWPSEHPLVLAQQFAVNTIHQRLADGAGLFSVNGPPGTGKTTLLRDVIADIVVERAIVMASFADPQSAFGEEIGVTVNTFGQKAWTVDPRLCGGSIVVASANNGAVENITKELPARQALPKGSALQYFPTVSDSLAASTSTRERKVGASWGLFAAALGSKQNRKAFFQQLRWPPAKLDKGEAPPAHPKQSLWEVIQGQHQAKPWQQARADFAAAIQRATASRQRMQQIADALRSIGKVSAAHENTAARLKALRTSVELLGATRTELSVRDAAAGRHYQMLAGRHAAAAGQRTALAQLAAIDKAWTAVADAPALARTLDDEQTAASEQLRQCELLLTSHVANKPGWWHRLRDWQVKARWSAKLDEARLAFQQAAVDKERTRLALQAQRKLLQRHADLAPQRAKAQTDCQLSAAACIRAGLDPALADKLDPATLAKARARRDACADALQAVDAQLAPLQARELAAQQEAQDQRTVLETQRSLLRLWAVDEKMAANWLGSGRSDEQLQLAAPWHDQEHFEARQALFCAAMELQAAFVVASWPKLSGTLGILAQLNLGTILPSQIQGDLTRLWQALFLLVPVVSTTFASFPRMFKSWGRESIGWLLIDEAGQASPQQALGAIWRARRAVLVGDPLQLEPIVNLPAEALDPLRIRCGARTEYDPNRSSAQVLADMANPVGTLLGQGEQQRWVGSPLRVHRRCLETMFRVSNAIAYDGMMVYGTSKDERQLWFGDSCWIDVPAREAKGNCIPAQIERAISMVKEFKQEYGLKKDGKFNLYLITPFRDVNGALEQALGELLGEAKDGMHGTVHTFQGKEADIVILVLGGDPAKPMLIPGFAAAKPNLLNVAVTRAKKRVYVIGDHAQWSGQRFFDTLAMALGAPAEAPLIRGVPAGA</sequence>
<dbReference type="Pfam" id="PF13086">
    <property type="entry name" value="AAA_11"/>
    <property type="match status" value="1"/>
</dbReference>
<dbReference type="RefSeq" id="WP_273669008.1">
    <property type="nucleotide sequence ID" value="NZ_JAQQXR010000001.1"/>
</dbReference>
<dbReference type="InterPro" id="IPR041677">
    <property type="entry name" value="DNA2/NAM7_AAA_11"/>
</dbReference>
<accession>A0ABT5JV66</accession>
<proteinExistence type="inferred from homology"/>